<keyword evidence="7" id="KW-0539">Nucleus</keyword>
<dbReference type="Proteomes" id="UP001233172">
    <property type="component" value="Unassembled WGS sequence"/>
</dbReference>
<evidence type="ECO:0000313" key="16">
    <source>
        <dbReference type="Proteomes" id="UP001233172"/>
    </source>
</evidence>
<evidence type="ECO:0000256" key="14">
    <source>
        <dbReference type="SAM" id="MobiDB-lite"/>
    </source>
</evidence>
<name>A0AAD8BR56_BIOPF</name>
<sequence length="252" mass="29667">MATSSSLLRVSSYGLSRNNITYPLFNYLDIDLVVSRTYCTTGTSNDVTDNRTSENITNVSRMSPNRYRQYHRKPPEMAYKDLIHKRNLYATYGNASGEDARLLWPSRKKLLDQEQEEKEEGKPLLERLAQIEADKKMEEQKRLQRHEKIEKNMAQMNKWITEYKKKHETVALQAKEREAKKEALLEEAREYFGYKIQYNDPKFQEMLAQKEETEKKEAKKKKKEEKLKKLADYLSRPDGKKSESAEPGKLKS</sequence>
<evidence type="ECO:0000256" key="7">
    <source>
        <dbReference type="ARBA" id="ARBA00023242"/>
    </source>
</evidence>
<dbReference type="AlphaFoldDB" id="A0AAD8BR56"/>
<dbReference type="Gene3D" id="6.10.280.120">
    <property type="entry name" value="Growth arrest and DNA-damage-inducible proteins-interacting protein 1"/>
    <property type="match status" value="1"/>
</dbReference>
<protein>
    <recommendedName>
        <fullName evidence="11">Large ribosomal subunit protein mL64</fullName>
    </recommendedName>
    <alternativeName>
        <fullName evidence="10">39S ribosomal protein L59, mitochondrial</fullName>
    </alternativeName>
    <alternativeName>
        <fullName evidence="12">Growth arrest and DNA damage-inducible proteins-interacting protein 1</fullName>
    </alternativeName>
</protein>
<evidence type="ECO:0000256" key="10">
    <source>
        <dbReference type="ARBA" id="ARBA00030700"/>
    </source>
</evidence>
<evidence type="ECO:0000256" key="1">
    <source>
        <dbReference type="ARBA" id="ARBA00004123"/>
    </source>
</evidence>
<evidence type="ECO:0000256" key="8">
    <source>
        <dbReference type="ARBA" id="ARBA00023274"/>
    </source>
</evidence>
<comment type="subcellular location">
    <subcellularLocation>
        <location evidence="2">Mitochondrion</location>
    </subcellularLocation>
    <subcellularLocation>
        <location evidence="1">Nucleus</location>
    </subcellularLocation>
</comment>
<feature type="region of interest" description="Disordered" evidence="14">
    <location>
        <begin position="210"/>
        <end position="252"/>
    </location>
</feature>
<comment type="caution">
    <text evidence="15">The sequence shown here is derived from an EMBL/GenBank/DDBJ whole genome shotgun (WGS) entry which is preliminary data.</text>
</comment>
<dbReference type="PANTHER" id="PTHR31761">
    <property type="entry name" value="GROWTH ARREST AND DNA DAMAGE-INDUCIBLE PROTEINS-INTERACTING PROTEIN 1 GADD45GIP1"/>
    <property type="match status" value="1"/>
</dbReference>
<dbReference type="EMBL" id="JASAOG010000043">
    <property type="protein sequence ID" value="KAK0059294.1"/>
    <property type="molecule type" value="Genomic_DNA"/>
</dbReference>
<evidence type="ECO:0000256" key="4">
    <source>
        <dbReference type="ARBA" id="ARBA00022980"/>
    </source>
</evidence>
<dbReference type="PANTHER" id="PTHR31761:SF1">
    <property type="entry name" value="LARGE RIBOSOMAL SUBUNIT PROTEIN ML64"/>
    <property type="match status" value="1"/>
</dbReference>
<dbReference type="InterPro" id="IPR018472">
    <property type="entry name" value="Ribosomal_mL64"/>
</dbReference>
<keyword evidence="6" id="KW-0496">Mitochondrion</keyword>
<keyword evidence="8" id="KW-0687">Ribonucleoprotein</keyword>
<organism evidence="15 16">
    <name type="scientific">Biomphalaria pfeifferi</name>
    <name type="common">Bloodfluke planorb</name>
    <name type="synonym">Freshwater snail</name>
    <dbReference type="NCBI Taxonomy" id="112525"/>
    <lineage>
        <taxon>Eukaryota</taxon>
        <taxon>Metazoa</taxon>
        <taxon>Spiralia</taxon>
        <taxon>Lophotrochozoa</taxon>
        <taxon>Mollusca</taxon>
        <taxon>Gastropoda</taxon>
        <taxon>Heterobranchia</taxon>
        <taxon>Euthyneura</taxon>
        <taxon>Panpulmonata</taxon>
        <taxon>Hygrophila</taxon>
        <taxon>Lymnaeoidea</taxon>
        <taxon>Planorbidae</taxon>
        <taxon>Biomphalaria</taxon>
    </lineage>
</organism>
<evidence type="ECO:0000256" key="13">
    <source>
        <dbReference type="ARBA" id="ARBA00060144"/>
    </source>
</evidence>
<evidence type="ECO:0000256" key="6">
    <source>
        <dbReference type="ARBA" id="ARBA00023128"/>
    </source>
</evidence>
<feature type="compositionally biased region" description="Basic and acidic residues" evidence="14">
    <location>
        <begin position="224"/>
        <end position="252"/>
    </location>
</feature>
<reference evidence="15" key="2">
    <citation type="submission" date="2023-04" db="EMBL/GenBank/DDBJ databases">
        <authorList>
            <person name="Bu L."/>
            <person name="Lu L."/>
            <person name="Laidemitt M.R."/>
            <person name="Zhang S.M."/>
            <person name="Mutuku M."/>
            <person name="Mkoji G."/>
            <person name="Steinauer M."/>
            <person name="Loker E.S."/>
        </authorList>
    </citation>
    <scope>NUCLEOTIDE SEQUENCE</scope>
    <source>
        <strain evidence="15">KasaAsao</strain>
        <tissue evidence="15">Whole Snail</tissue>
    </source>
</reference>
<dbReference type="GO" id="GO:1990904">
    <property type="term" value="C:ribonucleoprotein complex"/>
    <property type="evidence" value="ECO:0007669"/>
    <property type="project" value="UniProtKB-KW"/>
</dbReference>
<evidence type="ECO:0000256" key="9">
    <source>
        <dbReference type="ARBA" id="ARBA00023306"/>
    </source>
</evidence>
<keyword evidence="4" id="KW-0689">Ribosomal protein</keyword>
<comment type="function">
    <text evidence="13">Acts as a negative regulator of G1 to S cell cycle phase progression by inhibiting cyclin-dependent kinases. Inhibitory effects are additive with GADD45 proteins but also occur in the absence of GADD45 proteins. Acts as a repressor of the orphan nuclear receptor NR4A1 by inhibiting AB domain-mediated transcriptional activity. May be involved in the hormone-mediated regulation of NR4A1 transcriptional activity. May play a role in mitochondrial protein synthesis.</text>
</comment>
<accession>A0AAD8BR56</accession>
<reference evidence="15" key="1">
    <citation type="journal article" date="2023" name="PLoS Negl. Trop. Dis.">
        <title>A genome sequence for Biomphalaria pfeifferi, the major vector snail for the human-infecting parasite Schistosoma mansoni.</title>
        <authorList>
            <person name="Bu L."/>
            <person name="Lu L."/>
            <person name="Laidemitt M.R."/>
            <person name="Zhang S.M."/>
            <person name="Mutuku M."/>
            <person name="Mkoji G."/>
            <person name="Steinauer M."/>
            <person name="Loker E.S."/>
        </authorList>
    </citation>
    <scope>NUCLEOTIDE SEQUENCE</scope>
    <source>
        <strain evidence="15">KasaAsao</strain>
    </source>
</reference>
<keyword evidence="16" id="KW-1185">Reference proteome</keyword>
<evidence type="ECO:0000256" key="3">
    <source>
        <dbReference type="ARBA" id="ARBA00005421"/>
    </source>
</evidence>
<gene>
    <name evidence="15" type="ORF">Bpfe_011370</name>
</gene>
<keyword evidence="5" id="KW-0175">Coiled coil</keyword>
<evidence type="ECO:0000313" key="15">
    <source>
        <dbReference type="EMBL" id="KAK0059294.1"/>
    </source>
</evidence>
<dbReference type="GO" id="GO:0005739">
    <property type="term" value="C:mitochondrion"/>
    <property type="evidence" value="ECO:0007669"/>
    <property type="project" value="UniProtKB-SubCell"/>
</dbReference>
<dbReference type="GO" id="GO:0005840">
    <property type="term" value="C:ribosome"/>
    <property type="evidence" value="ECO:0007669"/>
    <property type="project" value="UniProtKB-KW"/>
</dbReference>
<proteinExistence type="inferred from homology"/>
<evidence type="ECO:0000256" key="5">
    <source>
        <dbReference type="ARBA" id="ARBA00023054"/>
    </source>
</evidence>
<evidence type="ECO:0000256" key="2">
    <source>
        <dbReference type="ARBA" id="ARBA00004173"/>
    </source>
</evidence>
<dbReference type="Pfam" id="PF10147">
    <property type="entry name" value="CR6_interact"/>
    <property type="match status" value="1"/>
</dbReference>
<dbReference type="InterPro" id="IPR043035">
    <property type="entry name" value="Ribosomal_mL64_sf"/>
</dbReference>
<evidence type="ECO:0000256" key="12">
    <source>
        <dbReference type="ARBA" id="ARBA00035485"/>
    </source>
</evidence>
<dbReference type="GO" id="GO:0005634">
    <property type="term" value="C:nucleus"/>
    <property type="evidence" value="ECO:0007669"/>
    <property type="project" value="UniProtKB-SubCell"/>
</dbReference>
<evidence type="ECO:0000256" key="11">
    <source>
        <dbReference type="ARBA" id="ARBA00035184"/>
    </source>
</evidence>
<keyword evidence="9" id="KW-0131">Cell cycle</keyword>
<comment type="similarity">
    <text evidence="3">Belongs to the mitochondrion-specific ribosomal protein mL64 family.</text>
</comment>